<keyword evidence="5" id="KW-1185">Reference proteome</keyword>
<gene>
    <name evidence="4" type="ORF">Prum_007850</name>
</gene>
<dbReference type="RefSeq" id="WP_173073969.1">
    <property type="nucleotide sequence ID" value="NZ_BAABJB010000016.1"/>
</dbReference>
<dbReference type="Gene3D" id="3.40.50.12780">
    <property type="entry name" value="N-terminal domain of ligase-like"/>
    <property type="match status" value="1"/>
</dbReference>
<feature type="domain" description="AMP-binding enzyme C-terminal" evidence="3">
    <location>
        <begin position="464"/>
        <end position="540"/>
    </location>
</feature>
<dbReference type="InterPro" id="IPR000873">
    <property type="entry name" value="AMP-dep_synth/lig_dom"/>
</dbReference>
<evidence type="ECO:0000313" key="5">
    <source>
        <dbReference type="Proteomes" id="UP000482960"/>
    </source>
</evidence>
<reference evidence="4 5" key="1">
    <citation type="submission" date="2020-03" db="EMBL/GenBank/DDBJ databases">
        <title>Whole genome shotgun sequence of Phytohabitans rumicis NBRC 108638.</title>
        <authorList>
            <person name="Komaki H."/>
            <person name="Tamura T."/>
        </authorList>
    </citation>
    <scope>NUCLEOTIDE SEQUENCE [LARGE SCALE GENOMIC DNA]</scope>
    <source>
        <strain evidence="4 5">NBRC 108638</strain>
    </source>
</reference>
<dbReference type="PROSITE" id="PS00455">
    <property type="entry name" value="AMP_BINDING"/>
    <property type="match status" value="1"/>
</dbReference>
<dbReference type="FunFam" id="2.30.38.10:FF:000003">
    <property type="entry name" value="Vibriobactin-specific 2,3-dihydroxybenzoate-AMP ligase"/>
    <property type="match status" value="1"/>
</dbReference>
<dbReference type="Pfam" id="PF00501">
    <property type="entry name" value="AMP-binding"/>
    <property type="match status" value="1"/>
</dbReference>
<dbReference type="EMBL" id="BLPG01000001">
    <property type="protein sequence ID" value="GFJ87143.1"/>
    <property type="molecule type" value="Genomic_DNA"/>
</dbReference>
<name>A0A6V8KPN7_9ACTN</name>
<feature type="domain" description="AMP-dependent synthetase/ligase" evidence="2">
    <location>
        <begin position="40"/>
        <end position="413"/>
    </location>
</feature>
<accession>A0A6V8KPN7</accession>
<reference evidence="4 5" key="2">
    <citation type="submission" date="2020-03" db="EMBL/GenBank/DDBJ databases">
        <authorList>
            <person name="Ichikawa N."/>
            <person name="Kimura A."/>
            <person name="Kitahashi Y."/>
            <person name="Uohara A."/>
        </authorList>
    </citation>
    <scope>NUCLEOTIDE SEQUENCE [LARGE SCALE GENOMIC DNA]</scope>
    <source>
        <strain evidence="4 5">NBRC 108638</strain>
    </source>
</reference>
<dbReference type="Proteomes" id="UP000482960">
    <property type="component" value="Unassembled WGS sequence"/>
</dbReference>
<dbReference type="PANTHER" id="PTHR43767">
    <property type="entry name" value="LONG-CHAIN-FATTY-ACID--COA LIGASE"/>
    <property type="match status" value="1"/>
</dbReference>
<protein>
    <submittedName>
        <fullName evidence="4">2,3-dihydroxybenzoate-AMP ligase</fullName>
    </submittedName>
</protein>
<dbReference type="PANTHER" id="PTHR43767:SF1">
    <property type="entry name" value="NONRIBOSOMAL PEPTIDE SYNTHASE PES1 (EUROFUNG)-RELATED"/>
    <property type="match status" value="1"/>
</dbReference>
<comment type="caution">
    <text evidence="4">The sequence shown here is derived from an EMBL/GenBank/DDBJ whole genome shotgun (WGS) entry which is preliminary data.</text>
</comment>
<proteinExistence type="predicted"/>
<dbReference type="InterPro" id="IPR020845">
    <property type="entry name" value="AMP-binding_CS"/>
</dbReference>
<dbReference type="SUPFAM" id="SSF56801">
    <property type="entry name" value="Acetyl-CoA synthetase-like"/>
    <property type="match status" value="1"/>
</dbReference>
<dbReference type="GO" id="GO:0016878">
    <property type="term" value="F:acid-thiol ligase activity"/>
    <property type="evidence" value="ECO:0007669"/>
    <property type="project" value="UniProtKB-ARBA"/>
</dbReference>
<evidence type="ECO:0000313" key="4">
    <source>
        <dbReference type="EMBL" id="GFJ87143.1"/>
    </source>
</evidence>
<evidence type="ECO:0000256" key="1">
    <source>
        <dbReference type="ARBA" id="ARBA00022598"/>
    </source>
</evidence>
<evidence type="ECO:0000259" key="3">
    <source>
        <dbReference type="Pfam" id="PF13193"/>
    </source>
</evidence>
<evidence type="ECO:0000259" key="2">
    <source>
        <dbReference type="Pfam" id="PF00501"/>
    </source>
</evidence>
<dbReference type="InterPro" id="IPR042099">
    <property type="entry name" value="ANL_N_sf"/>
</dbReference>
<dbReference type="InterPro" id="IPR050237">
    <property type="entry name" value="ATP-dep_AMP-bd_enzyme"/>
</dbReference>
<dbReference type="AlphaFoldDB" id="A0A6V8KPN7"/>
<sequence length="561" mass="59113">MPPTSPGLSRNGFVPWPADMAARYVAKGYWTDRPLGTRLAAAADATPDAVCLADGDFRLTFRELMARADGTAVRLRALGLRPDDRVVMALPNCWEFVVLTVAFLRLGVIPVMALPAHRRQEIAGVAERTGAVALVVADRTKDFDHQALAHEIAAQSRTVRHVLVAGDAVTGDAIDARALCEPAGDAASARAELDAIAPSGAAIALFLLSGGTTGLPKLIARTHDDFGYMAGRAAEVCGIGPDSAYLAVLPLGHGFPLAGPGVLGTLMAGGRAVIARSPAPDRAFAAIARERVTHTALVPAIVARWLEYRTARPAADLSSLRLVQVAAARLPETAARGIGTILGCALQQGYGMSEGLFCLTRPGDPPDVVLHTQGRPICPDDELLVLGPDGRPVAQGEPGVLLTRGPYTTRGYYRAEELNAHAFAPGGWYRTGDIVRLRPDGNLVVEGREKDVINRGGEKIWAKEVEAGAHRLPGVRAVAAVPMPDPELGERVCLYVVPHEGAAVTLAEVRTAMGTAGIAPFKLPEHLVLVDELPSTAVGKVDKRALRADLDRRLAGPSVAS</sequence>
<keyword evidence="1 4" id="KW-0436">Ligase</keyword>
<dbReference type="Gene3D" id="3.30.300.30">
    <property type="match status" value="1"/>
</dbReference>
<dbReference type="Pfam" id="PF13193">
    <property type="entry name" value="AMP-binding_C"/>
    <property type="match status" value="1"/>
</dbReference>
<dbReference type="InterPro" id="IPR045851">
    <property type="entry name" value="AMP-bd_C_sf"/>
</dbReference>
<dbReference type="InterPro" id="IPR025110">
    <property type="entry name" value="AMP-bd_C"/>
</dbReference>
<organism evidence="4 5">
    <name type="scientific">Phytohabitans rumicis</name>
    <dbReference type="NCBI Taxonomy" id="1076125"/>
    <lineage>
        <taxon>Bacteria</taxon>
        <taxon>Bacillati</taxon>
        <taxon>Actinomycetota</taxon>
        <taxon>Actinomycetes</taxon>
        <taxon>Micromonosporales</taxon>
        <taxon>Micromonosporaceae</taxon>
    </lineage>
</organism>